<gene>
    <name evidence="1" type="ORF">ABJ99_0651</name>
</gene>
<dbReference type="AlphaFoldDB" id="A0A0N0GDL3"/>
<protein>
    <submittedName>
        <fullName evidence="1">Uncharacterized protein</fullName>
    </submittedName>
</protein>
<organism evidence="1 2">
    <name type="scientific">Pseudomonas syringae pv. cilantro</name>
    <dbReference type="NCBI Taxonomy" id="81035"/>
    <lineage>
        <taxon>Bacteria</taxon>
        <taxon>Pseudomonadati</taxon>
        <taxon>Pseudomonadota</taxon>
        <taxon>Gammaproteobacteria</taxon>
        <taxon>Pseudomonadales</taxon>
        <taxon>Pseudomonadaceae</taxon>
        <taxon>Pseudomonas</taxon>
        <taxon>Pseudomonas syringae</taxon>
    </lineage>
</organism>
<evidence type="ECO:0000313" key="1">
    <source>
        <dbReference type="EMBL" id="KPC26556.1"/>
    </source>
</evidence>
<accession>A0A0N0GDL3</accession>
<dbReference type="PATRIC" id="fig|81035.3.peg.708"/>
<reference evidence="1 2" key="1">
    <citation type="submission" date="2015-07" db="EMBL/GenBank/DDBJ databases">
        <authorList>
            <person name="Noorani M."/>
        </authorList>
    </citation>
    <scope>NUCLEOTIDE SEQUENCE [LARGE SCALE GENOMIC DNA]</scope>
    <source>
        <strain evidence="1 2">0788_9</strain>
    </source>
</reference>
<dbReference type="Proteomes" id="UP000037891">
    <property type="component" value="Unassembled WGS sequence"/>
</dbReference>
<name>A0A0N0GDL3_PSESX</name>
<evidence type="ECO:0000313" key="2">
    <source>
        <dbReference type="Proteomes" id="UP000037891"/>
    </source>
</evidence>
<comment type="caution">
    <text evidence="1">The sequence shown here is derived from an EMBL/GenBank/DDBJ whole genome shotgun (WGS) entry which is preliminary data.</text>
</comment>
<proteinExistence type="predicted"/>
<reference evidence="1 2" key="2">
    <citation type="submission" date="2015-10" db="EMBL/GenBank/DDBJ databases">
        <title>Comparative genomics and high-throughput reverse genetic screens identify a new phytobacterial MAMP and an Arabidopsis receptor required for immune elicitation.</title>
        <authorList>
            <person name="Mott G.A."/>
            <person name="Thakur S."/>
            <person name="Wang P.W."/>
            <person name="Desveaux D."/>
            <person name="Guttman D.S."/>
        </authorList>
    </citation>
    <scope>NUCLEOTIDE SEQUENCE [LARGE SCALE GENOMIC DNA]</scope>
    <source>
        <strain evidence="1 2">0788_9</strain>
    </source>
</reference>
<dbReference type="EMBL" id="LGLN01000074">
    <property type="protein sequence ID" value="KPC26556.1"/>
    <property type="molecule type" value="Genomic_DNA"/>
</dbReference>
<sequence>MYGADPVAYRAGRACRGLQAGFEGLNEKARRVPGFFY</sequence>